<dbReference type="RefSeq" id="WP_147205331.1">
    <property type="nucleotide sequence ID" value="NZ_BJYT01000017.1"/>
</dbReference>
<dbReference type="InterPro" id="IPR001117">
    <property type="entry name" value="Cu-oxidase_2nd"/>
</dbReference>
<evidence type="ECO:0000313" key="7">
    <source>
        <dbReference type="Proteomes" id="UP000321513"/>
    </source>
</evidence>
<keyword evidence="7" id="KW-1185">Reference proteome</keyword>
<evidence type="ECO:0000313" key="6">
    <source>
        <dbReference type="EMBL" id="GEO11225.1"/>
    </source>
</evidence>
<dbReference type="CDD" id="cd13881">
    <property type="entry name" value="CuRO_2_McoC_like"/>
    <property type="match status" value="1"/>
</dbReference>
<feature type="domain" description="Plastocyanin-like" evidence="5">
    <location>
        <begin position="18"/>
        <end position="128"/>
    </location>
</feature>
<dbReference type="InterPro" id="IPR011707">
    <property type="entry name" value="Cu-oxidase-like_N"/>
</dbReference>
<evidence type="ECO:0000256" key="2">
    <source>
        <dbReference type="ARBA" id="ARBA00023002"/>
    </source>
</evidence>
<feature type="domain" description="Plastocyanin-like" evidence="3">
    <location>
        <begin position="168"/>
        <end position="258"/>
    </location>
</feature>
<dbReference type="InterPro" id="IPR008972">
    <property type="entry name" value="Cupredoxin"/>
</dbReference>
<dbReference type="InterPro" id="IPR045087">
    <property type="entry name" value="Cu-oxidase_fam"/>
</dbReference>
<keyword evidence="1" id="KW-0479">Metal-binding</keyword>
<dbReference type="Proteomes" id="UP000321513">
    <property type="component" value="Unassembled WGS sequence"/>
</dbReference>
<evidence type="ECO:0000259" key="5">
    <source>
        <dbReference type="Pfam" id="PF07732"/>
    </source>
</evidence>
<dbReference type="CDD" id="cd13861">
    <property type="entry name" value="CuRO_1_CumA_like"/>
    <property type="match status" value="1"/>
</dbReference>
<protein>
    <submittedName>
        <fullName evidence="6">Oxidoreductase</fullName>
    </submittedName>
</protein>
<dbReference type="Gene3D" id="2.60.40.420">
    <property type="entry name" value="Cupredoxins - blue copper proteins"/>
    <property type="match status" value="3"/>
</dbReference>
<sequence>MQSQSKAVEYLLEANEFNWEIAPGKTVKAWGFNNQLPGPVLRAQRGETLSVKVKNNLTEPTIIHWHGIRLPAAMDGTGGVQKPIEPGEEFEYKFIVPDAGTFWYHSHYNETVQLERGMYGALIVEDKTDPVFDGEKVIMIDDMKLTADLEFTKPSWSLPRLIERHDGRQGDTLLINGKEDPTINIHAGQAERWRFINSSSARYFKLYLGGKTFRIIGTDGGLIEKPVAVTEALITPGERLDIAVGAFEEGETFNLNALSYNRSTFLRSKTETFAKVHVLKAKSSVAMIPETLRVIEPLAPQDAPVQRKVKLSVGPSLKNGLDFLVNNDTHVNDKPVKVGELQVWEINNVSLMDHPFHLHGFFFQVLEINGKAPEYKAWKDTINLTPRTKVKIAWMPDDRPGKWMYHCHIVEHHAAGMMANFDVIDGTKEYVHTTDTQCHVH</sequence>
<dbReference type="InterPro" id="IPR002355">
    <property type="entry name" value="Cu_oxidase_Cu_BS"/>
</dbReference>
<dbReference type="InterPro" id="IPR011706">
    <property type="entry name" value="Cu-oxidase_C"/>
</dbReference>
<dbReference type="InterPro" id="IPR033138">
    <property type="entry name" value="Cu_oxidase_CS"/>
</dbReference>
<dbReference type="AlphaFoldDB" id="A0A512BH77"/>
<dbReference type="GO" id="GO:0016491">
    <property type="term" value="F:oxidoreductase activity"/>
    <property type="evidence" value="ECO:0007669"/>
    <property type="project" value="UniProtKB-KW"/>
</dbReference>
<evidence type="ECO:0000259" key="4">
    <source>
        <dbReference type="Pfam" id="PF07731"/>
    </source>
</evidence>
<dbReference type="PROSITE" id="PS00080">
    <property type="entry name" value="MULTICOPPER_OXIDASE2"/>
    <property type="match status" value="1"/>
</dbReference>
<evidence type="ECO:0000259" key="3">
    <source>
        <dbReference type="Pfam" id="PF00394"/>
    </source>
</evidence>
<dbReference type="PANTHER" id="PTHR11709">
    <property type="entry name" value="MULTI-COPPER OXIDASE"/>
    <property type="match status" value="1"/>
</dbReference>
<dbReference type="SUPFAM" id="SSF49503">
    <property type="entry name" value="Cupredoxins"/>
    <property type="match status" value="3"/>
</dbReference>
<keyword evidence="2" id="KW-0560">Oxidoreductase</keyword>
<dbReference type="GO" id="GO:0005507">
    <property type="term" value="F:copper ion binding"/>
    <property type="evidence" value="ECO:0007669"/>
    <property type="project" value="InterPro"/>
</dbReference>
<accession>A0A512BH77</accession>
<dbReference type="OrthoDB" id="9757546at2"/>
<dbReference type="Pfam" id="PF07731">
    <property type="entry name" value="Cu-oxidase_2"/>
    <property type="match status" value="1"/>
</dbReference>
<reference evidence="6 7" key="1">
    <citation type="submission" date="2019-07" db="EMBL/GenBank/DDBJ databases">
        <title>Whole genome shotgun sequence of Segetibacter aerophilus NBRC 106135.</title>
        <authorList>
            <person name="Hosoyama A."/>
            <person name="Uohara A."/>
            <person name="Ohji S."/>
            <person name="Ichikawa N."/>
        </authorList>
    </citation>
    <scope>NUCLEOTIDE SEQUENCE [LARGE SCALE GENOMIC DNA]</scope>
    <source>
        <strain evidence="6 7">NBRC 106135</strain>
    </source>
</reference>
<organism evidence="6 7">
    <name type="scientific">Segetibacter aerophilus</name>
    <dbReference type="NCBI Taxonomy" id="670293"/>
    <lineage>
        <taxon>Bacteria</taxon>
        <taxon>Pseudomonadati</taxon>
        <taxon>Bacteroidota</taxon>
        <taxon>Chitinophagia</taxon>
        <taxon>Chitinophagales</taxon>
        <taxon>Chitinophagaceae</taxon>
        <taxon>Segetibacter</taxon>
    </lineage>
</organism>
<feature type="domain" description="Plastocyanin-like" evidence="4">
    <location>
        <begin position="330"/>
        <end position="424"/>
    </location>
</feature>
<comment type="caution">
    <text evidence="6">The sequence shown here is derived from an EMBL/GenBank/DDBJ whole genome shotgun (WGS) entry which is preliminary data.</text>
</comment>
<dbReference type="Pfam" id="PF07732">
    <property type="entry name" value="Cu-oxidase_3"/>
    <property type="match status" value="1"/>
</dbReference>
<evidence type="ECO:0000256" key="1">
    <source>
        <dbReference type="ARBA" id="ARBA00022723"/>
    </source>
</evidence>
<proteinExistence type="predicted"/>
<dbReference type="PROSITE" id="PS00079">
    <property type="entry name" value="MULTICOPPER_OXIDASE1"/>
    <property type="match status" value="1"/>
</dbReference>
<name>A0A512BH77_9BACT</name>
<dbReference type="Pfam" id="PF00394">
    <property type="entry name" value="Cu-oxidase"/>
    <property type="match status" value="1"/>
</dbReference>
<gene>
    <name evidence="6" type="ORF">SAE01_37210</name>
</gene>
<dbReference type="PANTHER" id="PTHR11709:SF2">
    <property type="entry name" value="MULTICOPPER OXIDASE LPR1"/>
    <property type="match status" value="1"/>
</dbReference>
<dbReference type="EMBL" id="BJYT01000017">
    <property type="protein sequence ID" value="GEO11225.1"/>
    <property type="molecule type" value="Genomic_DNA"/>
</dbReference>